<feature type="signal peptide" evidence="1">
    <location>
        <begin position="1"/>
        <end position="16"/>
    </location>
</feature>
<dbReference type="SUPFAM" id="SSF50494">
    <property type="entry name" value="Trypsin-like serine proteases"/>
    <property type="match status" value="1"/>
</dbReference>
<dbReference type="InterPro" id="IPR009003">
    <property type="entry name" value="Peptidase_S1_PA"/>
</dbReference>
<dbReference type="OrthoDB" id="7340056at2759"/>
<organism evidence="2 3">
    <name type="scientific">Brenthis ino</name>
    <name type="common">lesser marbled fritillary</name>
    <dbReference type="NCBI Taxonomy" id="405034"/>
    <lineage>
        <taxon>Eukaryota</taxon>
        <taxon>Metazoa</taxon>
        <taxon>Ecdysozoa</taxon>
        <taxon>Arthropoda</taxon>
        <taxon>Hexapoda</taxon>
        <taxon>Insecta</taxon>
        <taxon>Pterygota</taxon>
        <taxon>Neoptera</taxon>
        <taxon>Endopterygota</taxon>
        <taxon>Lepidoptera</taxon>
        <taxon>Glossata</taxon>
        <taxon>Ditrysia</taxon>
        <taxon>Papilionoidea</taxon>
        <taxon>Nymphalidae</taxon>
        <taxon>Heliconiinae</taxon>
        <taxon>Argynnini</taxon>
        <taxon>Brenthis</taxon>
    </lineage>
</organism>
<gene>
    <name evidence="2" type="ORF">BINO364_LOCUS4976</name>
</gene>
<dbReference type="Proteomes" id="UP000838878">
    <property type="component" value="Chromosome 13"/>
</dbReference>
<sequence length="314" mass="36451">MIVLVFMSVLFYHTTSYKYFDNSPYYEGLRQTDELYLNESFFPALRGYHVNAKVITEFGYPWIARVIHSKENNVPYLCTASCIDKMIFITAARCVYLLKITYTSIIYQNQRLKPKAFILPSNPTKQFYDDIGFIIVHDDLIGTWETIDVYSEKRTDNAFKWLEDMEFEEYEHRIVGYTSAKKSKSVSVWHKKYELTELDVVANIQICSDILPFDNLIVGFEVPCYHSCSSIKFIEKDELCKNYHGVEGGALLNLKSKQLFGIATWGAYYTKYELPVGFAVPNSDNYFEDLTCAKKIRDNNKTSVSEGFYQSLCN</sequence>
<protein>
    <recommendedName>
        <fullName evidence="4">Peptidase S1 domain-containing protein</fullName>
    </recommendedName>
</protein>
<dbReference type="InterPro" id="IPR043504">
    <property type="entry name" value="Peptidase_S1_PA_chymotrypsin"/>
</dbReference>
<evidence type="ECO:0000313" key="2">
    <source>
        <dbReference type="EMBL" id="CAH0718503.1"/>
    </source>
</evidence>
<evidence type="ECO:0000313" key="3">
    <source>
        <dbReference type="Proteomes" id="UP000838878"/>
    </source>
</evidence>
<dbReference type="Gene3D" id="2.40.10.10">
    <property type="entry name" value="Trypsin-like serine proteases"/>
    <property type="match status" value="1"/>
</dbReference>
<name>A0A8J9UDV1_9NEOP</name>
<feature type="chain" id="PRO_5035450566" description="Peptidase S1 domain-containing protein" evidence="1">
    <location>
        <begin position="17"/>
        <end position="314"/>
    </location>
</feature>
<dbReference type="AlphaFoldDB" id="A0A8J9UDV1"/>
<accession>A0A8J9UDV1</accession>
<keyword evidence="3" id="KW-1185">Reference proteome</keyword>
<keyword evidence="1" id="KW-0732">Signal</keyword>
<feature type="non-terminal residue" evidence="2">
    <location>
        <position position="314"/>
    </location>
</feature>
<evidence type="ECO:0008006" key="4">
    <source>
        <dbReference type="Google" id="ProtNLM"/>
    </source>
</evidence>
<dbReference type="EMBL" id="OV170233">
    <property type="protein sequence ID" value="CAH0718503.1"/>
    <property type="molecule type" value="Genomic_DNA"/>
</dbReference>
<evidence type="ECO:0000256" key="1">
    <source>
        <dbReference type="SAM" id="SignalP"/>
    </source>
</evidence>
<reference evidence="2" key="1">
    <citation type="submission" date="2021-12" db="EMBL/GenBank/DDBJ databases">
        <authorList>
            <person name="Martin H S."/>
        </authorList>
    </citation>
    <scope>NUCLEOTIDE SEQUENCE</scope>
</reference>
<proteinExistence type="predicted"/>